<proteinExistence type="predicted"/>
<feature type="signal peptide" evidence="6">
    <location>
        <begin position="1"/>
        <end position="22"/>
    </location>
</feature>
<keyword evidence="3" id="KW-0378">Hydrolase</keyword>
<evidence type="ECO:0000256" key="2">
    <source>
        <dbReference type="ARBA" id="ARBA00022723"/>
    </source>
</evidence>
<keyword evidence="4" id="KW-0460">Magnesium</keyword>
<evidence type="ECO:0000313" key="8">
    <source>
        <dbReference type="Proteomes" id="UP000198757"/>
    </source>
</evidence>
<evidence type="ECO:0000256" key="4">
    <source>
        <dbReference type="ARBA" id="ARBA00022842"/>
    </source>
</evidence>
<gene>
    <name evidence="7" type="ORF">SAMN04487894_102554</name>
</gene>
<dbReference type="GO" id="GO:0005975">
    <property type="term" value="P:carbohydrate metabolic process"/>
    <property type="evidence" value="ECO:0007669"/>
    <property type="project" value="InterPro"/>
</dbReference>
<evidence type="ECO:0000256" key="3">
    <source>
        <dbReference type="ARBA" id="ARBA00022801"/>
    </source>
</evidence>
<dbReference type="EMBL" id="FMZO01000002">
    <property type="protein sequence ID" value="SDC50462.1"/>
    <property type="molecule type" value="Genomic_DNA"/>
</dbReference>
<evidence type="ECO:0000313" key="7">
    <source>
        <dbReference type="EMBL" id="SDC50462.1"/>
    </source>
</evidence>
<dbReference type="STRING" id="1285928.SAMN04487894_102554"/>
<dbReference type="Proteomes" id="UP000198757">
    <property type="component" value="Unassembled WGS sequence"/>
</dbReference>
<evidence type="ECO:0000256" key="6">
    <source>
        <dbReference type="SAM" id="SignalP"/>
    </source>
</evidence>
<dbReference type="InterPro" id="IPR011330">
    <property type="entry name" value="Glyco_hydro/deAcase_b/a-brl"/>
</dbReference>
<evidence type="ECO:0008006" key="9">
    <source>
        <dbReference type="Google" id="ProtNLM"/>
    </source>
</evidence>
<dbReference type="AlphaFoldDB" id="A0A1G6M4J0"/>
<keyword evidence="8" id="KW-1185">Reference proteome</keyword>
<evidence type="ECO:0000256" key="5">
    <source>
        <dbReference type="ARBA" id="ARBA00023277"/>
    </source>
</evidence>
<dbReference type="Gene3D" id="3.20.20.370">
    <property type="entry name" value="Glycoside hydrolase/deacetylase"/>
    <property type="match status" value="1"/>
</dbReference>
<feature type="chain" id="PRO_5011506162" description="YdjC-like protein" evidence="6">
    <location>
        <begin position="23"/>
        <end position="237"/>
    </location>
</feature>
<dbReference type="SUPFAM" id="SSF88713">
    <property type="entry name" value="Glycoside hydrolase/deacetylase"/>
    <property type="match status" value="1"/>
</dbReference>
<dbReference type="GO" id="GO:0019213">
    <property type="term" value="F:deacetylase activity"/>
    <property type="evidence" value="ECO:0007669"/>
    <property type="project" value="TreeGrafter"/>
</dbReference>
<evidence type="ECO:0000256" key="1">
    <source>
        <dbReference type="ARBA" id="ARBA00001946"/>
    </source>
</evidence>
<dbReference type="InterPro" id="IPR006879">
    <property type="entry name" value="YdjC-like"/>
</dbReference>
<dbReference type="RefSeq" id="WP_176954329.1">
    <property type="nucleotide sequence ID" value="NZ_FMZO01000002.1"/>
</dbReference>
<protein>
    <recommendedName>
        <fullName evidence="9">YdjC-like protein</fullName>
    </recommendedName>
</protein>
<sequence>MKELKKIIFVLWGLFTALPAGSQTLAEQLGYKKTDRILIINNDDAGMCHAANLGTIQAMTKGIIRSATIMPPCPWFNEIADFARTHPEYGFGVHLTLTSEWKHYRWASIAPRSEVPGLYDKEGYLWKDASEVYAASNIREALIEGRAQIKKALDSGIPVTHIDSHMGTFQYDSSYMKMYLQLAKEFDLPLRMAAQTTLDAMGFSEFRKRCRDSGLVTPDYFVYEEFKDYKTENVETF</sequence>
<dbReference type="Pfam" id="PF04794">
    <property type="entry name" value="YdjC"/>
    <property type="match status" value="1"/>
</dbReference>
<dbReference type="PANTHER" id="PTHR31609:SF1">
    <property type="entry name" value="CARBOHYDRATE DEACETYLASE"/>
    <property type="match status" value="1"/>
</dbReference>
<dbReference type="GO" id="GO:0016787">
    <property type="term" value="F:hydrolase activity"/>
    <property type="evidence" value="ECO:0007669"/>
    <property type="project" value="UniProtKB-KW"/>
</dbReference>
<organism evidence="7 8">
    <name type="scientific">Niabella drilacis (strain DSM 25811 / CCM 8410 / CCUG 62505 / LMG 26954 / E90)</name>
    <dbReference type="NCBI Taxonomy" id="1285928"/>
    <lineage>
        <taxon>Bacteria</taxon>
        <taxon>Pseudomonadati</taxon>
        <taxon>Bacteroidota</taxon>
        <taxon>Chitinophagia</taxon>
        <taxon>Chitinophagales</taxon>
        <taxon>Chitinophagaceae</taxon>
        <taxon>Niabella</taxon>
    </lineage>
</organism>
<accession>A0A1G6M4J0</accession>
<reference evidence="8" key="1">
    <citation type="submission" date="2016-10" db="EMBL/GenBank/DDBJ databases">
        <authorList>
            <person name="Varghese N."/>
            <person name="Submissions S."/>
        </authorList>
    </citation>
    <scope>NUCLEOTIDE SEQUENCE [LARGE SCALE GENOMIC DNA]</scope>
    <source>
        <strain evidence="8">DSM 25811 / CCM 8410 / LMG 26954 / E90</strain>
    </source>
</reference>
<keyword evidence="5" id="KW-0119">Carbohydrate metabolism</keyword>
<keyword evidence="2" id="KW-0479">Metal-binding</keyword>
<dbReference type="PANTHER" id="PTHR31609">
    <property type="entry name" value="YDJC DEACETYLASE FAMILY MEMBER"/>
    <property type="match status" value="1"/>
</dbReference>
<comment type="cofactor">
    <cofactor evidence="1">
        <name>Mg(2+)</name>
        <dbReference type="ChEBI" id="CHEBI:18420"/>
    </cofactor>
</comment>
<keyword evidence="6" id="KW-0732">Signal</keyword>
<dbReference type="CDD" id="cd10802">
    <property type="entry name" value="YdjC_TTHB029_like"/>
    <property type="match status" value="1"/>
</dbReference>
<name>A0A1G6M4J0_NIADE</name>
<dbReference type="GO" id="GO:0046872">
    <property type="term" value="F:metal ion binding"/>
    <property type="evidence" value="ECO:0007669"/>
    <property type="project" value="UniProtKB-KW"/>
</dbReference>